<gene>
    <name evidence="2" type="ORF">H9891_06320</name>
</gene>
<reference evidence="2" key="2">
    <citation type="submission" date="2021-04" db="EMBL/GenBank/DDBJ databases">
        <authorList>
            <person name="Gilroy R."/>
        </authorList>
    </citation>
    <scope>NUCLEOTIDE SEQUENCE</scope>
    <source>
        <strain evidence="2">ChiHjej13B12-752</strain>
    </source>
</reference>
<dbReference type="SUPFAM" id="SSF68906">
    <property type="entry name" value="SAP domain"/>
    <property type="match status" value="1"/>
</dbReference>
<dbReference type="SMART" id="SM00513">
    <property type="entry name" value="SAP"/>
    <property type="match status" value="1"/>
</dbReference>
<evidence type="ECO:0000313" key="2">
    <source>
        <dbReference type="EMBL" id="HIW12762.1"/>
    </source>
</evidence>
<evidence type="ECO:0000313" key="3">
    <source>
        <dbReference type="Proteomes" id="UP000823989"/>
    </source>
</evidence>
<proteinExistence type="predicted"/>
<dbReference type="Pfam" id="PF02037">
    <property type="entry name" value="SAP"/>
    <property type="match status" value="1"/>
</dbReference>
<protein>
    <submittedName>
        <fullName evidence="2">SAP domain-containing protein</fullName>
    </submittedName>
</protein>
<dbReference type="InterPro" id="IPR003034">
    <property type="entry name" value="SAP_dom"/>
</dbReference>
<organism evidence="2 3">
    <name type="scientific">Candidatus Salinicoccus stercoripullorum</name>
    <dbReference type="NCBI Taxonomy" id="2838756"/>
    <lineage>
        <taxon>Bacteria</taxon>
        <taxon>Bacillati</taxon>
        <taxon>Bacillota</taxon>
        <taxon>Bacilli</taxon>
        <taxon>Bacillales</taxon>
        <taxon>Staphylococcaceae</taxon>
        <taxon>Salinicoccus</taxon>
    </lineage>
</organism>
<sequence length="295" mass="34399">MELNAVEVLYMHFVNGRTHDEAVMYDFWLTQYGTEARNLIESLLDKGIIYGNDDLSVTLKKLKVPELKNLLKQSGIKVSGNKSALIERITENRNIIDLGNETLKSVYTVKEDCRAFLEQTDFIDYFHFNGHISVYEAYDYYRAHPEKTSDEVVTGVLREKVENTIHNKNKYDAIKAFRLLSHFHQEGLEDTESAVHYLNNFAMLIILQSIMRYRSFKSILAGSHFNIDNFTADKYRHLLETGQMTPYTLYHSLVDDTEDLPYSYESRKRAARFITDYVMEDEDAEIKLRGLLDDQ</sequence>
<evidence type="ECO:0000259" key="1">
    <source>
        <dbReference type="PROSITE" id="PS50800"/>
    </source>
</evidence>
<reference evidence="2" key="1">
    <citation type="journal article" date="2021" name="PeerJ">
        <title>Extensive microbial diversity within the chicken gut microbiome revealed by metagenomics and culture.</title>
        <authorList>
            <person name="Gilroy R."/>
            <person name="Ravi A."/>
            <person name="Getino M."/>
            <person name="Pursley I."/>
            <person name="Horton D.L."/>
            <person name="Alikhan N.F."/>
            <person name="Baker D."/>
            <person name="Gharbi K."/>
            <person name="Hall N."/>
            <person name="Watson M."/>
            <person name="Adriaenssens E.M."/>
            <person name="Foster-Nyarko E."/>
            <person name="Jarju S."/>
            <person name="Secka A."/>
            <person name="Antonio M."/>
            <person name="Oren A."/>
            <person name="Chaudhuri R.R."/>
            <person name="La Ragione R."/>
            <person name="Hildebrand F."/>
            <person name="Pallen M.J."/>
        </authorList>
    </citation>
    <scope>NUCLEOTIDE SEQUENCE</scope>
    <source>
        <strain evidence="2">ChiHjej13B12-752</strain>
    </source>
</reference>
<dbReference type="AlphaFoldDB" id="A0A9D1QIF5"/>
<dbReference type="PROSITE" id="PS50800">
    <property type="entry name" value="SAP"/>
    <property type="match status" value="1"/>
</dbReference>
<dbReference type="Gene3D" id="1.10.720.30">
    <property type="entry name" value="SAP domain"/>
    <property type="match status" value="1"/>
</dbReference>
<accession>A0A9D1QIF5</accession>
<dbReference type="Proteomes" id="UP000823989">
    <property type="component" value="Unassembled WGS sequence"/>
</dbReference>
<name>A0A9D1QIF5_9STAP</name>
<dbReference type="InterPro" id="IPR036361">
    <property type="entry name" value="SAP_dom_sf"/>
</dbReference>
<comment type="caution">
    <text evidence="2">The sequence shown here is derived from an EMBL/GenBank/DDBJ whole genome shotgun (WGS) entry which is preliminary data.</text>
</comment>
<feature type="domain" description="SAP" evidence="1">
    <location>
        <begin position="59"/>
        <end position="93"/>
    </location>
</feature>
<dbReference type="EMBL" id="DXHR01000021">
    <property type="protein sequence ID" value="HIW12762.1"/>
    <property type="molecule type" value="Genomic_DNA"/>
</dbReference>